<evidence type="ECO:0000259" key="1">
    <source>
        <dbReference type="Pfam" id="PF17989"/>
    </source>
</evidence>
<dbReference type="InterPro" id="IPR043129">
    <property type="entry name" value="ATPase_NBD"/>
</dbReference>
<evidence type="ECO:0000313" key="2">
    <source>
        <dbReference type="EMBL" id="MCG2587557.1"/>
    </source>
</evidence>
<dbReference type="Pfam" id="PF17989">
    <property type="entry name" value="ALP_N"/>
    <property type="match status" value="1"/>
</dbReference>
<dbReference type="Gene3D" id="3.30.420.40">
    <property type="match status" value="2"/>
</dbReference>
<dbReference type="Proteomes" id="UP001165366">
    <property type="component" value="Unassembled WGS sequence"/>
</dbReference>
<proteinExistence type="predicted"/>
<reference evidence="2" key="2">
    <citation type="submission" date="2024-05" db="EMBL/GenBank/DDBJ databases">
        <title>Rhodohalobacter halophilus gen. nov., sp. nov., a moderately halophilic member of the family Balneolaceae.</title>
        <authorList>
            <person name="Xia J."/>
        </authorList>
    </citation>
    <scope>NUCLEOTIDE SEQUENCE</scope>
    <source>
        <strain evidence="2">WB101</strain>
    </source>
</reference>
<feature type="domain" description="Actin-like protein N-terminal" evidence="1">
    <location>
        <begin position="2"/>
        <end position="141"/>
    </location>
</feature>
<evidence type="ECO:0000313" key="3">
    <source>
        <dbReference type="Proteomes" id="UP001165366"/>
    </source>
</evidence>
<gene>
    <name evidence="2" type="ORF">L6773_03185</name>
</gene>
<dbReference type="RefSeq" id="WP_237852401.1">
    <property type="nucleotide sequence ID" value="NZ_JAKLWS010000002.1"/>
</dbReference>
<name>A0ABS9K9S4_9BACT</name>
<dbReference type="InterPro" id="IPR040607">
    <property type="entry name" value="ALP_N"/>
</dbReference>
<reference evidence="2" key="1">
    <citation type="submission" date="2022-01" db="EMBL/GenBank/DDBJ databases">
        <authorList>
            <person name="Wang Y."/>
        </authorList>
    </citation>
    <scope>NUCLEOTIDE SEQUENCE</scope>
    <source>
        <strain evidence="2">WB101</strain>
    </source>
</reference>
<dbReference type="EMBL" id="JAKLWS010000002">
    <property type="protein sequence ID" value="MCG2587557.1"/>
    <property type="molecule type" value="Genomic_DNA"/>
</dbReference>
<dbReference type="SUPFAM" id="SSF53067">
    <property type="entry name" value="Actin-like ATPase domain"/>
    <property type="match status" value="2"/>
</dbReference>
<accession>A0ABS9K9S4</accession>
<protein>
    <submittedName>
        <fullName evidence="2">ParM/StbA family protein</fullName>
    </submittedName>
</protein>
<organism evidence="2 3">
    <name type="scientific">Rhodohalobacter sulfatireducens</name>
    <dbReference type="NCBI Taxonomy" id="2911366"/>
    <lineage>
        <taxon>Bacteria</taxon>
        <taxon>Pseudomonadati</taxon>
        <taxon>Balneolota</taxon>
        <taxon>Balneolia</taxon>
        <taxon>Balneolales</taxon>
        <taxon>Balneolaceae</taxon>
        <taxon>Rhodohalobacter</taxon>
    </lineage>
</organism>
<keyword evidence="3" id="KW-1185">Reference proteome</keyword>
<sequence>MKTFIIPSVLEGYNSTLINVTTEKINGIKIHHEGENYVIGNLALLEGKSPHKGINSSPDDLDYNLLLKSGLFIASDYVGQNPVSITTGFPHATFNLNKEAASELISNIDTIQYDSMPFGGSGMSEASVNIERISIIPELFGSIVAAREGEMQIRGSMFVVSIGYGTLEFGLCTENGFVQRTLNSGSGLRYAIDSAMKELSNSHYLSLRTEHQFDNALKNGHITVNRQRIDLTDLRKKVLNQYYANVISPLIKNTWNDDDFNKASTMVLVGGGASYPELVDCFYDEFKGFLNIEIPDDPLTMASKGYCLHSAKKSNSTDTKSIGLDIGNAHTCVSISE</sequence>
<comment type="caution">
    <text evidence="2">The sequence shown here is derived from an EMBL/GenBank/DDBJ whole genome shotgun (WGS) entry which is preliminary data.</text>
</comment>